<dbReference type="OrthoDB" id="9788659at2"/>
<evidence type="ECO:0000256" key="2">
    <source>
        <dbReference type="ARBA" id="ARBA00022527"/>
    </source>
</evidence>
<evidence type="ECO:0000256" key="6">
    <source>
        <dbReference type="ARBA" id="ARBA00022840"/>
    </source>
</evidence>
<proteinExistence type="predicted"/>
<feature type="domain" description="PASTA" evidence="13">
    <location>
        <begin position="416"/>
        <end position="482"/>
    </location>
</feature>
<dbReference type="SMART" id="SM00220">
    <property type="entry name" value="S_TKc"/>
    <property type="match status" value="1"/>
</dbReference>
<comment type="catalytic activity">
    <reaction evidence="7">
        <text>L-threonyl-[protein] + ATP = O-phospho-L-threonyl-[protein] + ADP + H(+)</text>
        <dbReference type="Rhea" id="RHEA:46608"/>
        <dbReference type="Rhea" id="RHEA-COMP:11060"/>
        <dbReference type="Rhea" id="RHEA-COMP:11605"/>
        <dbReference type="ChEBI" id="CHEBI:15378"/>
        <dbReference type="ChEBI" id="CHEBI:30013"/>
        <dbReference type="ChEBI" id="CHEBI:30616"/>
        <dbReference type="ChEBI" id="CHEBI:61977"/>
        <dbReference type="ChEBI" id="CHEBI:456216"/>
        <dbReference type="EC" id="2.7.11.1"/>
    </reaction>
</comment>
<evidence type="ECO:0000259" key="13">
    <source>
        <dbReference type="PROSITE" id="PS51178"/>
    </source>
</evidence>
<dbReference type="Pfam" id="PF03793">
    <property type="entry name" value="PASTA"/>
    <property type="match status" value="3"/>
</dbReference>
<name>A0A239A5F5_9FIRM</name>
<dbReference type="SMART" id="SM00740">
    <property type="entry name" value="PASTA"/>
    <property type="match status" value="3"/>
</dbReference>
<keyword evidence="4 9" id="KW-0547">Nucleotide-binding</keyword>
<feature type="domain" description="Protein kinase" evidence="12">
    <location>
        <begin position="10"/>
        <end position="269"/>
    </location>
</feature>
<dbReference type="Gene3D" id="3.30.200.20">
    <property type="entry name" value="Phosphorylase Kinase, domain 1"/>
    <property type="match status" value="1"/>
</dbReference>
<evidence type="ECO:0000313" key="14">
    <source>
        <dbReference type="EMBL" id="SNR90739.1"/>
    </source>
</evidence>
<dbReference type="FunFam" id="1.10.510.10:FF:000021">
    <property type="entry name" value="Serine/threonine protein kinase"/>
    <property type="match status" value="1"/>
</dbReference>
<dbReference type="PROSITE" id="PS50011">
    <property type="entry name" value="PROTEIN_KINASE_DOM"/>
    <property type="match status" value="1"/>
</dbReference>
<dbReference type="CDD" id="cd14014">
    <property type="entry name" value="STKc_PknB_like"/>
    <property type="match status" value="1"/>
</dbReference>
<keyword evidence="11" id="KW-1133">Transmembrane helix</keyword>
<dbReference type="SUPFAM" id="SSF56112">
    <property type="entry name" value="Protein kinase-like (PK-like)"/>
    <property type="match status" value="1"/>
</dbReference>
<evidence type="ECO:0000256" key="11">
    <source>
        <dbReference type="SAM" id="Phobius"/>
    </source>
</evidence>
<evidence type="ECO:0000256" key="8">
    <source>
        <dbReference type="ARBA" id="ARBA00048679"/>
    </source>
</evidence>
<dbReference type="PROSITE" id="PS00108">
    <property type="entry name" value="PROTEIN_KINASE_ST"/>
    <property type="match status" value="1"/>
</dbReference>
<dbReference type="InterPro" id="IPR000719">
    <property type="entry name" value="Prot_kinase_dom"/>
</dbReference>
<dbReference type="EMBL" id="FZOJ01000001">
    <property type="protein sequence ID" value="SNR90739.1"/>
    <property type="molecule type" value="Genomic_DNA"/>
</dbReference>
<dbReference type="InterPro" id="IPR011009">
    <property type="entry name" value="Kinase-like_dom_sf"/>
</dbReference>
<dbReference type="InterPro" id="IPR008271">
    <property type="entry name" value="Ser/Thr_kinase_AS"/>
</dbReference>
<feature type="domain" description="PASTA" evidence="13">
    <location>
        <begin position="349"/>
        <end position="415"/>
    </location>
</feature>
<dbReference type="InterPro" id="IPR005543">
    <property type="entry name" value="PASTA_dom"/>
</dbReference>
<evidence type="ECO:0000256" key="4">
    <source>
        <dbReference type="ARBA" id="ARBA00022741"/>
    </source>
</evidence>
<organism evidence="14 15">
    <name type="scientific">Anaerovirgula multivorans</name>
    <dbReference type="NCBI Taxonomy" id="312168"/>
    <lineage>
        <taxon>Bacteria</taxon>
        <taxon>Bacillati</taxon>
        <taxon>Bacillota</taxon>
        <taxon>Clostridia</taxon>
        <taxon>Peptostreptococcales</taxon>
        <taxon>Natronincolaceae</taxon>
        <taxon>Anaerovirgula</taxon>
    </lineage>
</organism>
<feature type="region of interest" description="Disordered" evidence="10">
    <location>
        <begin position="554"/>
        <end position="583"/>
    </location>
</feature>
<dbReference type="EC" id="2.7.11.1" evidence="1"/>
<feature type="compositionally biased region" description="Basic and acidic residues" evidence="10">
    <location>
        <begin position="294"/>
        <end position="305"/>
    </location>
</feature>
<dbReference type="NCBIfam" id="NF033483">
    <property type="entry name" value="PknB_PASTA_kin"/>
    <property type="match status" value="1"/>
</dbReference>
<feature type="region of interest" description="Disordered" evidence="10">
    <location>
        <begin position="277"/>
        <end position="315"/>
    </location>
</feature>
<protein>
    <recommendedName>
        <fullName evidence="1">non-specific serine/threonine protein kinase</fullName>
        <ecNumber evidence="1">2.7.11.1</ecNumber>
    </recommendedName>
</protein>
<evidence type="ECO:0000256" key="9">
    <source>
        <dbReference type="PROSITE-ProRule" id="PRU10141"/>
    </source>
</evidence>
<dbReference type="Pfam" id="PF00069">
    <property type="entry name" value="Pkinase"/>
    <property type="match status" value="1"/>
</dbReference>
<dbReference type="AlphaFoldDB" id="A0A239A5F5"/>
<evidence type="ECO:0000256" key="1">
    <source>
        <dbReference type="ARBA" id="ARBA00012513"/>
    </source>
</evidence>
<evidence type="ECO:0000256" key="10">
    <source>
        <dbReference type="SAM" id="MobiDB-lite"/>
    </source>
</evidence>
<dbReference type="Proteomes" id="UP000198304">
    <property type="component" value="Unassembled WGS sequence"/>
</dbReference>
<reference evidence="14 15" key="1">
    <citation type="submission" date="2017-06" db="EMBL/GenBank/DDBJ databases">
        <authorList>
            <person name="Kim H.J."/>
            <person name="Triplett B.A."/>
        </authorList>
    </citation>
    <scope>NUCLEOTIDE SEQUENCE [LARGE SCALE GENOMIC DNA]</scope>
    <source>
        <strain evidence="14 15">SCA</strain>
    </source>
</reference>
<accession>A0A239A5F5</accession>
<keyword evidence="2 14" id="KW-0723">Serine/threonine-protein kinase</keyword>
<keyword evidence="5 14" id="KW-0418">Kinase</keyword>
<evidence type="ECO:0000313" key="15">
    <source>
        <dbReference type="Proteomes" id="UP000198304"/>
    </source>
</evidence>
<keyword evidence="3" id="KW-0808">Transferase</keyword>
<comment type="catalytic activity">
    <reaction evidence="8">
        <text>L-seryl-[protein] + ATP = O-phospho-L-seryl-[protein] + ADP + H(+)</text>
        <dbReference type="Rhea" id="RHEA:17989"/>
        <dbReference type="Rhea" id="RHEA-COMP:9863"/>
        <dbReference type="Rhea" id="RHEA-COMP:11604"/>
        <dbReference type="ChEBI" id="CHEBI:15378"/>
        <dbReference type="ChEBI" id="CHEBI:29999"/>
        <dbReference type="ChEBI" id="CHEBI:30616"/>
        <dbReference type="ChEBI" id="CHEBI:83421"/>
        <dbReference type="ChEBI" id="CHEBI:456216"/>
        <dbReference type="EC" id="2.7.11.1"/>
    </reaction>
</comment>
<keyword evidence="15" id="KW-1185">Reference proteome</keyword>
<evidence type="ECO:0000256" key="5">
    <source>
        <dbReference type="ARBA" id="ARBA00022777"/>
    </source>
</evidence>
<dbReference type="PROSITE" id="PS51178">
    <property type="entry name" value="PASTA"/>
    <property type="match status" value="3"/>
</dbReference>
<keyword evidence="11" id="KW-0812">Transmembrane</keyword>
<keyword evidence="11" id="KW-0472">Membrane</keyword>
<evidence type="ECO:0000259" key="12">
    <source>
        <dbReference type="PROSITE" id="PS50011"/>
    </source>
</evidence>
<dbReference type="CDD" id="cd06577">
    <property type="entry name" value="PASTA_pknB"/>
    <property type="match status" value="3"/>
</dbReference>
<dbReference type="GO" id="GO:0004674">
    <property type="term" value="F:protein serine/threonine kinase activity"/>
    <property type="evidence" value="ECO:0007669"/>
    <property type="project" value="UniProtKB-KW"/>
</dbReference>
<keyword evidence="6 9" id="KW-0067">ATP-binding</keyword>
<feature type="binding site" evidence="9">
    <location>
        <position position="39"/>
    </location>
    <ligand>
        <name>ATP</name>
        <dbReference type="ChEBI" id="CHEBI:30616"/>
    </ligand>
</feature>
<feature type="compositionally biased region" description="Acidic residues" evidence="10">
    <location>
        <begin position="559"/>
        <end position="575"/>
    </location>
</feature>
<dbReference type="InterPro" id="IPR017441">
    <property type="entry name" value="Protein_kinase_ATP_BS"/>
</dbReference>
<sequence>MIGKILGNRYEIVEKIGGGGMALVYKAKCNLLNRYVAVKILRSEFTSDKDIIDKFRRESQAAASLSHPNIVNIYDVGEEEDIYYIVMEYVKGQTLKQLIQEKDKLSLQEIINFTKQIAMALQHAHYNHVIHRDIKPHNILIAEDNRAKVTDFGIALAATTSTITNMGSVIGSVHYFSPEQARGGYIDEKSDLYSLGIVMYEMATGKVPFEGESPISVALKHIQQEPVIPSEVYPEIAPGLEEIILKLIEKDQASRYQNTQSLIEDLETLKEDASANYMSDPINHEDSPTQIIPRIKEEDIQDVKKSPSKSPGKNKKKNNKVLIVSAVAAALIAALLFTFGLFYVSNLFKTEEVEVPNLVGKSIDVARVEANQLGLELKETSMASSEVPINEIIDQTTPSGRKVKPGFAIEVVVSTGPTPVKVPNLVYKEATDAPFILENEGLQAGTPSYVFDELPIGTIIEQDPKEGTSVPEGTTVTYTVSQGPRVVTFPMPKLVGLSLEVAKNRIQQYNLQEGSFVEEHSDEHPEGQVFFQNPAFESEVQENDVVDLIVSKGPKPIEEIEEPDPEDNNNDEPEDSVNTSTNNLSTQNVTINFKGHTGVVDIVIKSILSGKEVVNIKHDVAKDGSSALVTLTGSGAQEFELYVNGRKQDNIKVNFKN</sequence>
<dbReference type="PANTHER" id="PTHR43289:SF34">
    <property type="entry name" value="SERINE_THREONINE-PROTEIN KINASE YBDM-RELATED"/>
    <property type="match status" value="1"/>
</dbReference>
<dbReference type="GO" id="GO:0005524">
    <property type="term" value="F:ATP binding"/>
    <property type="evidence" value="ECO:0007669"/>
    <property type="project" value="UniProtKB-UniRule"/>
</dbReference>
<dbReference type="PROSITE" id="PS00107">
    <property type="entry name" value="PROTEIN_KINASE_ATP"/>
    <property type="match status" value="1"/>
</dbReference>
<dbReference type="FunFam" id="3.30.200.20:FF:000035">
    <property type="entry name" value="Serine/threonine protein kinase Stk1"/>
    <property type="match status" value="1"/>
</dbReference>
<dbReference type="Gene3D" id="1.10.510.10">
    <property type="entry name" value="Transferase(Phosphotransferase) domain 1"/>
    <property type="match status" value="1"/>
</dbReference>
<dbReference type="RefSeq" id="WP_089281125.1">
    <property type="nucleotide sequence ID" value="NZ_FZOJ01000001.1"/>
</dbReference>
<feature type="domain" description="PASTA" evidence="13">
    <location>
        <begin position="485"/>
        <end position="552"/>
    </location>
</feature>
<evidence type="ECO:0000256" key="3">
    <source>
        <dbReference type="ARBA" id="ARBA00022679"/>
    </source>
</evidence>
<gene>
    <name evidence="14" type="ORF">SAMN05446037_1001346</name>
</gene>
<dbReference type="PANTHER" id="PTHR43289">
    <property type="entry name" value="MITOGEN-ACTIVATED PROTEIN KINASE KINASE KINASE 20-RELATED"/>
    <property type="match status" value="1"/>
</dbReference>
<feature type="transmembrane region" description="Helical" evidence="11">
    <location>
        <begin position="321"/>
        <end position="344"/>
    </location>
</feature>
<dbReference type="Gene3D" id="3.30.10.20">
    <property type="match status" value="3"/>
</dbReference>
<evidence type="ECO:0000256" key="7">
    <source>
        <dbReference type="ARBA" id="ARBA00047899"/>
    </source>
</evidence>